<evidence type="ECO:0000313" key="3">
    <source>
        <dbReference type="Proteomes" id="UP000033035"/>
    </source>
</evidence>
<accession>A0A0F5JCY1</accession>
<reference evidence="2 3" key="1">
    <citation type="submission" date="2013-04" db="EMBL/GenBank/DDBJ databases">
        <title>The Genome Sequence of Parabacteroides gordonii DSM 23371.</title>
        <authorList>
            <consortium name="The Broad Institute Genomics Platform"/>
            <person name="Earl A."/>
            <person name="Ward D."/>
            <person name="Feldgarden M."/>
            <person name="Gevers D."/>
            <person name="Martens E."/>
            <person name="Sakamoto M."/>
            <person name="Benno Y."/>
            <person name="Suzuki N."/>
            <person name="Matsunaga N."/>
            <person name="Koshihara K."/>
            <person name="Seki M."/>
            <person name="Komiya H."/>
            <person name="Walker B."/>
            <person name="Young S."/>
            <person name="Zeng Q."/>
            <person name="Gargeya S."/>
            <person name="Fitzgerald M."/>
            <person name="Haas B."/>
            <person name="Abouelleil A."/>
            <person name="Allen A.W."/>
            <person name="Alvarado L."/>
            <person name="Arachchi H.M."/>
            <person name="Berlin A.M."/>
            <person name="Chapman S.B."/>
            <person name="Gainer-Dewar J."/>
            <person name="Goldberg J."/>
            <person name="Griggs A."/>
            <person name="Gujja S."/>
            <person name="Hansen M."/>
            <person name="Howarth C."/>
            <person name="Imamovic A."/>
            <person name="Ireland A."/>
            <person name="Larimer J."/>
            <person name="McCowan C."/>
            <person name="Murphy C."/>
            <person name="Pearson M."/>
            <person name="Poon T.W."/>
            <person name="Priest M."/>
            <person name="Roberts A."/>
            <person name="Saif S."/>
            <person name="Shea T."/>
            <person name="Sisk P."/>
            <person name="Sykes S."/>
            <person name="Wortman J."/>
            <person name="Nusbaum C."/>
            <person name="Birren B."/>
        </authorList>
    </citation>
    <scope>NUCLEOTIDE SEQUENCE [LARGE SCALE GENOMIC DNA]</scope>
    <source>
        <strain evidence="2 3">MS-1</strain>
    </source>
</reference>
<dbReference type="PATRIC" id="fig|1203610.3.peg.2848"/>
<evidence type="ECO:0000256" key="1">
    <source>
        <dbReference type="SAM" id="MobiDB-lite"/>
    </source>
</evidence>
<dbReference type="EMBL" id="AQHW01000015">
    <property type="protein sequence ID" value="KKB55317.1"/>
    <property type="molecule type" value="Genomic_DNA"/>
</dbReference>
<sequence>MAATRKAREKEQDKQLIAPLYFKAYTFREIAESVSAITGRTISHVTVFNDVKEILKESEEARKDFVNNQLTIELGKINKLEREYWEAWEKSKTDQKKKSVEKKDDCEGDPAKGKKKSSTRVLGEEIINMGDPRYLAGIERCIEMRCKLLGINGTQKVDVTTGGNKIQFTGFNFLPVTPNVEQLIKQADE</sequence>
<evidence type="ECO:0000313" key="2">
    <source>
        <dbReference type="EMBL" id="KKB55317.1"/>
    </source>
</evidence>
<protein>
    <submittedName>
        <fullName evidence="2">Uncharacterized protein</fullName>
    </submittedName>
</protein>
<dbReference type="STRING" id="1203610.HMPREF1536_02782"/>
<keyword evidence="3" id="KW-1185">Reference proteome</keyword>
<dbReference type="HOGENOM" id="CLU_1433259_0_0_10"/>
<dbReference type="Proteomes" id="UP000033035">
    <property type="component" value="Unassembled WGS sequence"/>
</dbReference>
<feature type="compositionally biased region" description="Basic and acidic residues" evidence="1">
    <location>
        <begin position="92"/>
        <end position="112"/>
    </location>
</feature>
<name>A0A0F5JCY1_9BACT</name>
<gene>
    <name evidence="2" type="ORF">HMPREF1536_02782</name>
</gene>
<feature type="region of interest" description="Disordered" evidence="1">
    <location>
        <begin position="92"/>
        <end position="117"/>
    </location>
</feature>
<proteinExistence type="predicted"/>
<dbReference type="RefSeq" id="WP_028729665.1">
    <property type="nucleotide sequence ID" value="NZ_KE386764.1"/>
</dbReference>
<comment type="caution">
    <text evidence="2">The sequence shown here is derived from an EMBL/GenBank/DDBJ whole genome shotgun (WGS) entry which is preliminary data.</text>
</comment>
<dbReference type="AlphaFoldDB" id="A0A0F5JCY1"/>
<organism evidence="2 3">
    <name type="scientific">Parabacteroides gordonii MS-1 = DSM 23371</name>
    <dbReference type="NCBI Taxonomy" id="1203610"/>
    <lineage>
        <taxon>Bacteria</taxon>
        <taxon>Pseudomonadati</taxon>
        <taxon>Bacteroidota</taxon>
        <taxon>Bacteroidia</taxon>
        <taxon>Bacteroidales</taxon>
        <taxon>Tannerellaceae</taxon>
        <taxon>Parabacteroides</taxon>
    </lineage>
</organism>